<keyword evidence="2" id="KW-1185">Reference proteome</keyword>
<name>A0ACC0VRA3_9STRA</name>
<proteinExistence type="predicted"/>
<accession>A0ACC0VRA3</accession>
<comment type="caution">
    <text evidence="1">The sequence shown here is derived from an EMBL/GenBank/DDBJ whole genome shotgun (WGS) entry which is preliminary data.</text>
</comment>
<evidence type="ECO:0000313" key="2">
    <source>
        <dbReference type="Proteomes" id="UP001163321"/>
    </source>
</evidence>
<dbReference type="EMBL" id="CM047587">
    <property type="protein sequence ID" value="KAI9908413.1"/>
    <property type="molecule type" value="Genomic_DNA"/>
</dbReference>
<gene>
    <name evidence="1" type="ORF">PsorP6_003221</name>
</gene>
<evidence type="ECO:0000313" key="1">
    <source>
        <dbReference type="EMBL" id="KAI9908413.1"/>
    </source>
</evidence>
<protein>
    <submittedName>
        <fullName evidence="1">Uncharacterized protein</fullName>
    </submittedName>
</protein>
<organism evidence="1 2">
    <name type="scientific">Peronosclerospora sorghi</name>
    <dbReference type="NCBI Taxonomy" id="230839"/>
    <lineage>
        <taxon>Eukaryota</taxon>
        <taxon>Sar</taxon>
        <taxon>Stramenopiles</taxon>
        <taxon>Oomycota</taxon>
        <taxon>Peronosporomycetes</taxon>
        <taxon>Peronosporales</taxon>
        <taxon>Peronosporaceae</taxon>
        <taxon>Peronosclerospora</taxon>
    </lineage>
</organism>
<reference evidence="1 2" key="1">
    <citation type="journal article" date="2022" name="bioRxiv">
        <title>The genome of the oomycete Peronosclerospora sorghi, a cosmopolitan pathogen of maize and sorghum, is inflated with dispersed pseudogenes.</title>
        <authorList>
            <person name="Fletcher K."/>
            <person name="Martin F."/>
            <person name="Isakeit T."/>
            <person name="Cavanaugh K."/>
            <person name="Magill C."/>
            <person name="Michelmore R."/>
        </authorList>
    </citation>
    <scope>NUCLEOTIDE SEQUENCE [LARGE SCALE GENOMIC DNA]</scope>
    <source>
        <strain evidence="1">P6</strain>
    </source>
</reference>
<dbReference type="Proteomes" id="UP001163321">
    <property type="component" value="Chromosome 8"/>
</dbReference>
<sequence length="216" mass="24154">MKNGSRPHDGSEKVIVEERVAEVSEKVVSRLHSLLSRLSTTREDTPTGIQFSFTEKYGEQLIAKRIPKYALLTQKMETLQHLVGEEEKVIDGDKVSALIAQGEFETMLADGITAASVREMDNGSKYKEFLEKEAAVVHALLHSPYTHPSSSPKKSQIVRGHGVMLPTTQVIEPIKRGSKVDLTSEEEVKRVLDVIKEEMKKHRLGNGKDAHESKRL</sequence>